<dbReference type="InterPro" id="IPR025558">
    <property type="entry name" value="DUF4283"/>
</dbReference>
<accession>A0ABQ5HXW4</accession>
<comment type="caution">
    <text evidence="3">The sequence shown here is derived from an EMBL/GenBank/DDBJ whole genome shotgun (WGS) entry which is preliminary data.</text>
</comment>
<dbReference type="Proteomes" id="UP001151760">
    <property type="component" value="Unassembled WGS sequence"/>
</dbReference>
<dbReference type="InterPro" id="IPR000477">
    <property type="entry name" value="RT_dom"/>
</dbReference>
<keyword evidence="4" id="KW-1185">Reference proteome</keyword>
<feature type="compositionally biased region" description="Polar residues" evidence="1">
    <location>
        <begin position="739"/>
        <end position="748"/>
    </location>
</feature>
<sequence length="1071" mass="121738">DDRFKYHWGCSRIKLTHLCFADDLLMLCHGDHVSACILRRALDEFSMSSGLYLNMAKSMVFYGNVSNSIKEEIRLPMPFNEGELPVRYLGISLTAKKLSVADCRVLMEKVKKRILDWRNKSLSLAGKLQLVASVLSSLHSKSDSSKGIASVAWKDVCRPKEHGGLGLKSLSVMNHALMIKHLWNIASKKDSLWVKWLNIYRIKGNCIWNLKVKKNFSWNLKQILSLRDSIRRNVGYKIGNGEGCFVWYDRWHSNGPLCRLISNNIITHNGFDLNAKVADLIDINGWKWPNGWNELFSEVVNVQVPNLIHDCNDKGVWNKLKSMCRLDDLTFVWAEIVSGIAIRKANNTLWSIIQRLVFGAAVYFIWQERNFRLFWCVERSADKVFDIIVDTVRLRLLGLKIKRSPEVDKAATIWKLPVKDIGMRWDCRDEYNMEQKMGGMDIVMEEGIRGVIALYRVNELCILTLPWRIHGLSGVPDMFRIVGDGSILNKGVGYVSNFGVGQQSEAVGRDLSKNDGLKQSMSFASAVSKSFGGFGNNKLKYVSTALNDEGREVAVMDPVLEEGTNKWSMTVVGHFIGFQMGYREIVGHLKRMWRLYQLEEVIINQGMYYFNFKSHEGMQCVIENRPWMLENKPLFVRKWEPGLCMSKLDTSKLPLWVKIYDIPLEAWNVEGISRIASRIDVPIIMDKITTSICEKPYGRASYARVLVEVDAAKGLVDSVEIWYKNLASMDKKKSGDVNGKSNMAADTSNSDKDGWQNVDYRRGNRSNQQDSFNRFGGTSGFNGYNGRGNVGYRGRGDYNSQGHNSFVKNGVKENLGKYVPVKNKEKVVSVNECLITDEFMKSGLSSGVDKLSKEDVAGEGGSKVDLSETEETDLLAGVKVKESAGMDDISMSNRFDILNDGIEEEELDVWEDKIWSERSIANKNLSELRMIKLIENLHSRIVQLRDHRLGNARKIALQLVKDTDKAIGAKSNKSLFDKYFNQICREITHKVKELQWDKNMIEYFVVRCEEINNDKKNGHHADDDDCFNMDEVQEDTSGFASFMVQNEVFSGIDDSMAQMQAGLAKHSSSFQ</sequence>
<dbReference type="Pfam" id="PF14111">
    <property type="entry name" value="DUF4283"/>
    <property type="match status" value="1"/>
</dbReference>
<name>A0ABQ5HXW4_9ASTR</name>
<evidence type="ECO:0000313" key="3">
    <source>
        <dbReference type="EMBL" id="GJT92142.1"/>
    </source>
</evidence>
<feature type="domain" description="Reverse transcriptase" evidence="2">
    <location>
        <begin position="1"/>
        <end position="93"/>
    </location>
</feature>
<dbReference type="PANTHER" id="PTHR33116">
    <property type="entry name" value="REVERSE TRANSCRIPTASE ZINC-BINDING DOMAIN-CONTAINING PROTEIN-RELATED-RELATED"/>
    <property type="match status" value="1"/>
</dbReference>
<dbReference type="PROSITE" id="PS50878">
    <property type="entry name" value="RT_POL"/>
    <property type="match status" value="1"/>
</dbReference>
<keyword evidence="3" id="KW-0808">Transferase</keyword>
<protein>
    <submittedName>
        <fullName evidence="3">RNA-directed DNA polymerase, eukaryota, reverse transcriptase zinc-binding domain protein</fullName>
    </submittedName>
</protein>
<keyword evidence="3" id="KW-0695">RNA-directed DNA polymerase</keyword>
<reference evidence="3" key="2">
    <citation type="submission" date="2022-01" db="EMBL/GenBank/DDBJ databases">
        <authorList>
            <person name="Yamashiro T."/>
            <person name="Shiraishi A."/>
            <person name="Satake H."/>
            <person name="Nakayama K."/>
        </authorList>
    </citation>
    <scope>NUCLEOTIDE SEQUENCE</scope>
</reference>
<proteinExistence type="predicted"/>
<dbReference type="GO" id="GO:0003964">
    <property type="term" value="F:RNA-directed DNA polymerase activity"/>
    <property type="evidence" value="ECO:0007669"/>
    <property type="project" value="UniProtKB-KW"/>
</dbReference>
<feature type="non-terminal residue" evidence="3">
    <location>
        <position position="1"/>
    </location>
</feature>
<evidence type="ECO:0000313" key="4">
    <source>
        <dbReference type="Proteomes" id="UP001151760"/>
    </source>
</evidence>
<organism evidence="3 4">
    <name type="scientific">Tanacetum coccineum</name>
    <dbReference type="NCBI Taxonomy" id="301880"/>
    <lineage>
        <taxon>Eukaryota</taxon>
        <taxon>Viridiplantae</taxon>
        <taxon>Streptophyta</taxon>
        <taxon>Embryophyta</taxon>
        <taxon>Tracheophyta</taxon>
        <taxon>Spermatophyta</taxon>
        <taxon>Magnoliopsida</taxon>
        <taxon>eudicotyledons</taxon>
        <taxon>Gunneridae</taxon>
        <taxon>Pentapetalae</taxon>
        <taxon>asterids</taxon>
        <taxon>campanulids</taxon>
        <taxon>Asterales</taxon>
        <taxon>Asteraceae</taxon>
        <taxon>Asteroideae</taxon>
        <taxon>Anthemideae</taxon>
        <taxon>Anthemidinae</taxon>
        <taxon>Tanacetum</taxon>
    </lineage>
</organism>
<dbReference type="PANTHER" id="PTHR33116:SF76">
    <property type="entry name" value="DUF4283 DOMAIN-CONTAINING PROTEIN"/>
    <property type="match status" value="1"/>
</dbReference>
<keyword evidence="3" id="KW-0548">Nucleotidyltransferase</keyword>
<evidence type="ECO:0000256" key="1">
    <source>
        <dbReference type="SAM" id="MobiDB-lite"/>
    </source>
</evidence>
<feature type="region of interest" description="Disordered" evidence="1">
    <location>
        <begin position="731"/>
        <end position="756"/>
    </location>
</feature>
<evidence type="ECO:0000259" key="2">
    <source>
        <dbReference type="PROSITE" id="PS50878"/>
    </source>
</evidence>
<dbReference type="EMBL" id="BQNB010020082">
    <property type="protein sequence ID" value="GJT92142.1"/>
    <property type="molecule type" value="Genomic_DNA"/>
</dbReference>
<gene>
    <name evidence="3" type="ORF">Tco_1080987</name>
</gene>
<reference evidence="3" key="1">
    <citation type="journal article" date="2022" name="Int. J. Mol. Sci.">
        <title>Draft Genome of Tanacetum Coccineum: Genomic Comparison of Closely Related Tanacetum-Family Plants.</title>
        <authorList>
            <person name="Yamashiro T."/>
            <person name="Shiraishi A."/>
            <person name="Nakayama K."/>
            <person name="Satake H."/>
        </authorList>
    </citation>
    <scope>NUCLEOTIDE SEQUENCE</scope>
</reference>